<dbReference type="PANTHER" id="PTHR35793">
    <property type="entry name" value="INNER MEMBRANE PROTEIN YJIG"/>
    <property type="match status" value="1"/>
</dbReference>
<dbReference type="STRING" id="84022.CACET_c00820"/>
<proteinExistence type="predicted"/>
<organism evidence="3 4">
    <name type="scientific">Clostridium aceticum</name>
    <dbReference type="NCBI Taxonomy" id="84022"/>
    <lineage>
        <taxon>Bacteria</taxon>
        <taxon>Bacillati</taxon>
        <taxon>Bacillota</taxon>
        <taxon>Clostridia</taxon>
        <taxon>Eubacteriales</taxon>
        <taxon>Clostridiaceae</taxon>
        <taxon>Clostridium</taxon>
    </lineage>
</organism>
<keyword evidence="1" id="KW-0812">Transmembrane</keyword>
<feature type="transmembrane region" description="Helical" evidence="1">
    <location>
        <begin position="119"/>
        <end position="142"/>
    </location>
</feature>
<dbReference type="KEGG" id="cace:CACET_c00820"/>
<accession>A0A0G3W6Y7</accession>
<keyword evidence="4" id="KW-1185">Reference proteome</keyword>
<evidence type="ECO:0000313" key="3">
    <source>
        <dbReference type="EMBL" id="AKL93600.1"/>
    </source>
</evidence>
<dbReference type="GO" id="GO:0005886">
    <property type="term" value="C:plasma membrane"/>
    <property type="evidence" value="ECO:0007669"/>
    <property type="project" value="TreeGrafter"/>
</dbReference>
<dbReference type="Proteomes" id="UP000035704">
    <property type="component" value="Chromosome"/>
</dbReference>
<dbReference type="PANTHER" id="PTHR35793:SF2">
    <property type="entry name" value="INNER MEMBRANE PROTEIN YJIG"/>
    <property type="match status" value="1"/>
</dbReference>
<feature type="transmembrane region" description="Helical" evidence="1">
    <location>
        <begin position="46"/>
        <end position="63"/>
    </location>
</feature>
<protein>
    <submittedName>
        <fullName evidence="3">Spore maturation protein B</fullName>
    </submittedName>
</protein>
<feature type="transmembrane region" description="Helical" evidence="1">
    <location>
        <begin position="154"/>
        <end position="176"/>
    </location>
</feature>
<dbReference type="PATRIC" id="fig|84022.6.peg.74"/>
<sequence length="177" mass="19103">MMVILSIFSLAAIPMMMTIILLHGLVKRVNLYDAFVEGAADGFKTAVKIMPYLIAIFIAIGLMRKSGAMDFLTQLMTKPMTFIGIPAEVLPLAIIRPISGSGALAVLQDIVNQYGPDSFVGRVASTMMGSAETIFYTMAVYFGAIGVKYSRHTVTAALISHFAAIIASVVICRMIFL</sequence>
<evidence type="ECO:0000256" key="1">
    <source>
        <dbReference type="SAM" id="Phobius"/>
    </source>
</evidence>
<keyword evidence="1" id="KW-1133">Transmembrane helix</keyword>
<gene>
    <name evidence="3" type="primary">spmB1</name>
    <name evidence="3" type="ORF">CACET_c00820</name>
</gene>
<dbReference type="OrthoDB" id="9805623at2"/>
<dbReference type="EMBL" id="CP009687">
    <property type="protein sequence ID" value="AKL93600.1"/>
    <property type="molecule type" value="Genomic_DNA"/>
</dbReference>
<keyword evidence="1" id="KW-0472">Membrane</keyword>
<reference evidence="3 4" key="1">
    <citation type="submission" date="2014-10" db="EMBL/GenBank/DDBJ databases">
        <title>Genome sequence of Clostridium aceticum DSM 1496.</title>
        <authorList>
            <person name="Poehlein A."/>
            <person name="Schiel-Bengelsdorf B."/>
            <person name="Gottschalk G."/>
            <person name="Duerre P."/>
            <person name="Daniel R."/>
        </authorList>
    </citation>
    <scope>NUCLEOTIDE SEQUENCE [LARGE SCALE GENOMIC DNA]</scope>
    <source>
        <strain evidence="3 4">DSM 1496</strain>
    </source>
</reference>
<dbReference type="AlphaFoldDB" id="A0A0G3W6Y7"/>
<dbReference type="Pfam" id="PF07670">
    <property type="entry name" value="Gate"/>
    <property type="match status" value="1"/>
</dbReference>
<dbReference type="InterPro" id="IPR052549">
    <property type="entry name" value="SpmB"/>
</dbReference>
<dbReference type="InterPro" id="IPR011642">
    <property type="entry name" value="Gate_dom"/>
</dbReference>
<evidence type="ECO:0000313" key="4">
    <source>
        <dbReference type="Proteomes" id="UP000035704"/>
    </source>
</evidence>
<evidence type="ECO:0000259" key="2">
    <source>
        <dbReference type="Pfam" id="PF07670"/>
    </source>
</evidence>
<feature type="transmembrane region" description="Helical" evidence="1">
    <location>
        <begin position="7"/>
        <end position="26"/>
    </location>
</feature>
<name>A0A0G3W6Y7_9CLOT</name>
<feature type="domain" description="Nucleoside transporter/FeoB GTPase Gate" evidence="2">
    <location>
        <begin position="47"/>
        <end position="147"/>
    </location>
</feature>